<evidence type="ECO:0000259" key="4">
    <source>
        <dbReference type="PROSITE" id="PS50887"/>
    </source>
</evidence>
<dbReference type="Gene3D" id="3.30.450.40">
    <property type="match status" value="1"/>
</dbReference>
<dbReference type="NCBIfam" id="TIGR00229">
    <property type="entry name" value="sensory_box"/>
    <property type="match status" value="1"/>
</dbReference>
<organism evidence="5 6">
    <name type="scientific">Pseudidiomarina sediminum</name>
    <dbReference type="NCBI Taxonomy" id="431675"/>
    <lineage>
        <taxon>Bacteria</taxon>
        <taxon>Pseudomonadati</taxon>
        <taxon>Pseudomonadota</taxon>
        <taxon>Gammaproteobacteria</taxon>
        <taxon>Alteromonadales</taxon>
        <taxon>Idiomarinaceae</taxon>
        <taxon>Pseudidiomarina</taxon>
    </lineage>
</organism>
<dbReference type="SMART" id="SM00065">
    <property type="entry name" value="GAF"/>
    <property type="match status" value="1"/>
</dbReference>
<dbReference type="PANTHER" id="PTHR33121:SF70">
    <property type="entry name" value="SIGNALING PROTEIN YKOW"/>
    <property type="match status" value="1"/>
</dbReference>
<feature type="domain" description="PAS" evidence="1">
    <location>
        <begin position="178"/>
        <end position="253"/>
    </location>
</feature>
<dbReference type="InterPro" id="IPR000700">
    <property type="entry name" value="PAS-assoc_C"/>
</dbReference>
<reference evidence="6" key="1">
    <citation type="journal article" date="2018" name="Front. Microbiol.">
        <title>Genome-Based Analysis Reveals the Taxonomy and Diversity of the Family Idiomarinaceae.</title>
        <authorList>
            <person name="Liu Y."/>
            <person name="Lai Q."/>
            <person name="Shao Z."/>
        </authorList>
    </citation>
    <scope>NUCLEOTIDE SEQUENCE [LARGE SCALE GENOMIC DNA]</scope>
    <source>
        <strain evidence="6">c121</strain>
    </source>
</reference>
<proteinExistence type="predicted"/>
<dbReference type="PANTHER" id="PTHR33121">
    <property type="entry name" value="CYCLIC DI-GMP PHOSPHODIESTERASE PDEF"/>
    <property type="match status" value="1"/>
</dbReference>
<accession>A0A432YZD5</accession>
<dbReference type="InterPro" id="IPR029787">
    <property type="entry name" value="Nucleotide_cyclase"/>
</dbReference>
<feature type="domain" description="PAC" evidence="2">
    <location>
        <begin position="256"/>
        <end position="308"/>
    </location>
</feature>
<keyword evidence="6" id="KW-1185">Reference proteome</keyword>
<dbReference type="CDD" id="cd01948">
    <property type="entry name" value="EAL"/>
    <property type="match status" value="1"/>
</dbReference>
<dbReference type="InterPro" id="IPR043128">
    <property type="entry name" value="Rev_trsase/Diguanyl_cyclase"/>
</dbReference>
<dbReference type="SMART" id="SM00086">
    <property type="entry name" value="PAC"/>
    <property type="match status" value="1"/>
</dbReference>
<dbReference type="Pfam" id="PF08447">
    <property type="entry name" value="PAS_3"/>
    <property type="match status" value="1"/>
</dbReference>
<dbReference type="InterPro" id="IPR050706">
    <property type="entry name" value="Cyclic-di-GMP_PDE-like"/>
</dbReference>
<dbReference type="PROSITE" id="PS50883">
    <property type="entry name" value="EAL"/>
    <property type="match status" value="1"/>
</dbReference>
<dbReference type="PROSITE" id="PS50112">
    <property type="entry name" value="PAS"/>
    <property type="match status" value="1"/>
</dbReference>
<dbReference type="Pfam" id="PF00990">
    <property type="entry name" value="GGDEF"/>
    <property type="match status" value="1"/>
</dbReference>
<name>A0A432YZD5_9GAMM</name>
<evidence type="ECO:0000313" key="5">
    <source>
        <dbReference type="EMBL" id="RUO68988.1"/>
    </source>
</evidence>
<sequence length="735" mass="82681">MYDSDSASPPPVMNSEQALHLLAQNLQNAHELQFIDNLAELLSKLLGADHVLFAEVFDDTPDKAHIVSFYSHGALQQPVTYSLRGSPCEQVLDRDICHFSADVCTFFPQDVMLQELGAASYVGVPMLTVESQKIGLLAVLDDSPTDYPPAVLDVLQIAASQAAAELVQLRMTGHLLESERRLQTLMDALPGMAYRCKNDELWTMEFVSRGAFELTGYHDFELVNNRRKAWLELTHPNDVEMSKRMVAEAVAEDSYFTFTYRLKRADGSFRWMWEQGKGVRNSEGEVSHFEGFILDITEQHQHQEHIADIAFHDELTGLPNRAALLHQLQHAYQQDTDDTYVMYLLDLRDFRTVNESFGLSAGDRVLNIVALRLNEAMEANGDFVSLARITGDEFVVLTRVASIDDAGMRATIQRLKQLFTAPMLIGSQQVTIDVRVSAAQSLTANSASELLQHASIAMHELKSNGLELCIYDLVLAEKVLSARHYAERFIQALEQKTLSIHLQPQVDLVTGECIGAEVLCRWFDDELGNVPPSVFIAIACERGILSELGKLVLEQTSHWVRAWQQRYQDIPQLSINIGAQQLASAAIVDDVKQFFHDIDAEQVCFEITESDLMIDPRLALNVTRQLRELGYQLAIDDFGTGYSSLAYLQQFEVDVLKIDISFVQAMMQDKPSKTLVNTIIAMARSLELKTVAEGIETEAQSQLLREMGCDFGQGYYFARPIAPEEFETKWLIQRK</sequence>
<evidence type="ECO:0000259" key="3">
    <source>
        <dbReference type="PROSITE" id="PS50883"/>
    </source>
</evidence>
<dbReference type="InterPro" id="IPR013655">
    <property type="entry name" value="PAS_fold_3"/>
</dbReference>
<gene>
    <name evidence="5" type="ORF">CWI80_12220</name>
</gene>
<dbReference type="SUPFAM" id="SSF55073">
    <property type="entry name" value="Nucleotide cyclase"/>
    <property type="match status" value="1"/>
</dbReference>
<dbReference type="Pfam" id="PF01590">
    <property type="entry name" value="GAF"/>
    <property type="match status" value="1"/>
</dbReference>
<dbReference type="SMART" id="SM00267">
    <property type="entry name" value="GGDEF"/>
    <property type="match status" value="1"/>
</dbReference>
<evidence type="ECO:0000259" key="2">
    <source>
        <dbReference type="PROSITE" id="PS50113"/>
    </source>
</evidence>
<feature type="domain" description="GGDEF" evidence="4">
    <location>
        <begin position="338"/>
        <end position="473"/>
    </location>
</feature>
<dbReference type="PROSITE" id="PS50113">
    <property type="entry name" value="PAC"/>
    <property type="match status" value="1"/>
</dbReference>
<dbReference type="InterPro" id="IPR035965">
    <property type="entry name" value="PAS-like_dom_sf"/>
</dbReference>
<dbReference type="InterPro" id="IPR000014">
    <property type="entry name" value="PAS"/>
</dbReference>
<dbReference type="Gene3D" id="3.30.70.270">
    <property type="match status" value="1"/>
</dbReference>
<dbReference type="CDD" id="cd00130">
    <property type="entry name" value="PAS"/>
    <property type="match status" value="1"/>
</dbReference>
<dbReference type="Gene3D" id="3.30.450.20">
    <property type="entry name" value="PAS domain"/>
    <property type="match status" value="1"/>
</dbReference>
<dbReference type="RefSeq" id="WP_026861072.1">
    <property type="nucleotide sequence ID" value="NZ_PIQE01000006.1"/>
</dbReference>
<dbReference type="Proteomes" id="UP000287022">
    <property type="component" value="Unassembled WGS sequence"/>
</dbReference>
<dbReference type="Gene3D" id="3.20.20.450">
    <property type="entry name" value="EAL domain"/>
    <property type="match status" value="1"/>
</dbReference>
<evidence type="ECO:0000313" key="6">
    <source>
        <dbReference type="Proteomes" id="UP000287022"/>
    </source>
</evidence>
<dbReference type="GO" id="GO:0071111">
    <property type="term" value="F:cyclic-guanylate-specific phosphodiesterase activity"/>
    <property type="evidence" value="ECO:0007669"/>
    <property type="project" value="InterPro"/>
</dbReference>
<dbReference type="STRING" id="1122124.GCA_000423165_02395"/>
<dbReference type="CDD" id="cd01949">
    <property type="entry name" value="GGDEF"/>
    <property type="match status" value="1"/>
</dbReference>
<dbReference type="InterPro" id="IPR029016">
    <property type="entry name" value="GAF-like_dom_sf"/>
</dbReference>
<dbReference type="Pfam" id="PF00563">
    <property type="entry name" value="EAL"/>
    <property type="match status" value="1"/>
</dbReference>
<dbReference type="NCBIfam" id="TIGR00254">
    <property type="entry name" value="GGDEF"/>
    <property type="match status" value="1"/>
</dbReference>
<dbReference type="SUPFAM" id="SSF141868">
    <property type="entry name" value="EAL domain-like"/>
    <property type="match status" value="1"/>
</dbReference>
<dbReference type="SUPFAM" id="SSF55781">
    <property type="entry name" value="GAF domain-like"/>
    <property type="match status" value="1"/>
</dbReference>
<dbReference type="AlphaFoldDB" id="A0A432YZD5"/>
<evidence type="ECO:0000259" key="1">
    <source>
        <dbReference type="PROSITE" id="PS50112"/>
    </source>
</evidence>
<comment type="caution">
    <text evidence="5">The sequence shown here is derived from an EMBL/GenBank/DDBJ whole genome shotgun (WGS) entry which is preliminary data.</text>
</comment>
<dbReference type="SUPFAM" id="SSF55785">
    <property type="entry name" value="PYP-like sensor domain (PAS domain)"/>
    <property type="match status" value="1"/>
</dbReference>
<feature type="domain" description="EAL" evidence="3">
    <location>
        <begin position="482"/>
        <end position="734"/>
    </location>
</feature>
<protein>
    <submittedName>
        <fullName evidence="5">Bifunctional diguanylate cyclase/phosphodiesterase</fullName>
    </submittedName>
</protein>
<dbReference type="EMBL" id="PIQE01000006">
    <property type="protein sequence ID" value="RUO68988.1"/>
    <property type="molecule type" value="Genomic_DNA"/>
</dbReference>
<dbReference type="InterPro" id="IPR000160">
    <property type="entry name" value="GGDEF_dom"/>
</dbReference>
<dbReference type="InterPro" id="IPR001633">
    <property type="entry name" value="EAL_dom"/>
</dbReference>
<dbReference type="InterPro" id="IPR035919">
    <property type="entry name" value="EAL_sf"/>
</dbReference>
<dbReference type="SMART" id="SM00052">
    <property type="entry name" value="EAL"/>
    <property type="match status" value="1"/>
</dbReference>
<dbReference type="InterPro" id="IPR001610">
    <property type="entry name" value="PAC"/>
</dbReference>
<dbReference type="InterPro" id="IPR003018">
    <property type="entry name" value="GAF"/>
</dbReference>
<dbReference type="PROSITE" id="PS50887">
    <property type="entry name" value="GGDEF"/>
    <property type="match status" value="1"/>
</dbReference>